<evidence type="ECO:0000256" key="2">
    <source>
        <dbReference type="ARBA" id="ARBA00022705"/>
    </source>
</evidence>
<dbReference type="Proteomes" id="UP000011687">
    <property type="component" value="Unassembled WGS sequence"/>
</dbReference>
<sequence length="338" mass="38174">MMRDMMITDARAIRLGEVPQDLHHRDGQINHLSSVLAPDKLTRAEDVCIFGPSGAGKTTVTKYTLQQLEREFLDIDWGYVNCLSDSTTAAAVHKIVRDVGLGADLRRRGSATSEALHRLREHDETVVAVLDEVNTLEERAVLALYEVPNVAVVCITVDEDEWMANLSEQAKSRLRRAATVRLEKYSHSELVDILNSRVEAGLRSSRVEQEALEHIADLAAGDAREAIAMLRRGAIHVRDGYAEALTFDVVEETVDEAHEELRAEMIRSLGTHHRLLYRIIDDAGQIDAETLRVRYKERAQKPKSRSTRHRYLKDLQYRNLVEKTGKGRGAEYNTLSQQ</sequence>
<dbReference type="GO" id="GO:0006260">
    <property type="term" value="P:DNA replication"/>
    <property type="evidence" value="ECO:0007669"/>
    <property type="project" value="UniProtKB-KW"/>
</dbReference>
<dbReference type="PATRIC" id="fig|662475.6.peg.3155"/>
<feature type="domain" description="AAA+ ATPase" evidence="5">
    <location>
        <begin position="43"/>
        <end position="184"/>
    </location>
</feature>
<dbReference type="PANTHER" id="PTHR10763:SF22">
    <property type="entry name" value="ORC1-TYPE DNA REPLICATION PROTEIN"/>
    <property type="match status" value="1"/>
</dbReference>
<evidence type="ECO:0000313" key="7">
    <source>
        <dbReference type="Proteomes" id="UP000011687"/>
    </source>
</evidence>
<keyword evidence="3" id="KW-0547">Nucleotide-binding</keyword>
<dbReference type="SMART" id="SM00382">
    <property type="entry name" value="AAA"/>
    <property type="match status" value="1"/>
</dbReference>
<evidence type="ECO:0000256" key="3">
    <source>
        <dbReference type="ARBA" id="ARBA00022741"/>
    </source>
</evidence>
<dbReference type="InterPro" id="IPR055237">
    <property type="entry name" value="Cdc6_lid"/>
</dbReference>
<evidence type="ECO:0000313" key="6">
    <source>
        <dbReference type="EMBL" id="EMA14178.1"/>
    </source>
</evidence>
<comment type="caution">
    <text evidence="6">The sequence shown here is derived from an EMBL/GenBank/DDBJ whole genome shotgun (WGS) entry which is preliminary data.</text>
</comment>
<dbReference type="Gene3D" id="3.40.50.300">
    <property type="entry name" value="P-loop containing nucleotide triphosphate hydrolases"/>
    <property type="match status" value="1"/>
</dbReference>
<dbReference type="Pfam" id="PF22703">
    <property type="entry name" value="Cdc6_lid"/>
    <property type="match status" value="1"/>
</dbReference>
<dbReference type="PANTHER" id="PTHR10763">
    <property type="entry name" value="CELL DIVISION CONTROL PROTEIN 6-RELATED"/>
    <property type="match status" value="1"/>
</dbReference>
<evidence type="ECO:0000259" key="5">
    <source>
        <dbReference type="SMART" id="SM00382"/>
    </source>
</evidence>
<dbReference type="Pfam" id="PF13401">
    <property type="entry name" value="AAA_22"/>
    <property type="match status" value="1"/>
</dbReference>
<dbReference type="GO" id="GO:0016887">
    <property type="term" value="F:ATP hydrolysis activity"/>
    <property type="evidence" value="ECO:0007669"/>
    <property type="project" value="InterPro"/>
</dbReference>
<keyword evidence="7" id="KW-1185">Reference proteome</keyword>
<dbReference type="AlphaFoldDB" id="M0K079"/>
<dbReference type="InterPro" id="IPR049945">
    <property type="entry name" value="AAA_22"/>
</dbReference>
<evidence type="ECO:0000256" key="4">
    <source>
        <dbReference type="ARBA" id="ARBA00022840"/>
    </source>
</evidence>
<name>M0K079_9EURY</name>
<dbReference type="InterPro" id="IPR050311">
    <property type="entry name" value="ORC1/CDC6"/>
</dbReference>
<dbReference type="Gene3D" id="1.10.8.60">
    <property type="match status" value="1"/>
</dbReference>
<dbReference type="EMBL" id="AOLS01000079">
    <property type="protein sequence ID" value="EMA14178.1"/>
    <property type="molecule type" value="Genomic_DNA"/>
</dbReference>
<protein>
    <submittedName>
        <fullName evidence="6">Orc1/cdc6 family replication initiation protein</fullName>
    </submittedName>
</protein>
<proteinExistence type="inferred from homology"/>
<organism evidence="6 7">
    <name type="scientific">Haloarcula marismortui ATCC 33799</name>
    <dbReference type="NCBI Taxonomy" id="662475"/>
    <lineage>
        <taxon>Archaea</taxon>
        <taxon>Methanobacteriati</taxon>
        <taxon>Methanobacteriota</taxon>
        <taxon>Stenosarchaea group</taxon>
        <taxon>Halobacteria</taxon>
        <taxon>Halobacteriales</taxon>
        <taxon>Haloarculaceae</taxon>
        <taxon>Haloarcula</taxon>
    </lineage>
</organism>
<keyword evidence="4" id="KW-0067">ATP-binding</keyword>
<dbReference type="SUPFAM" id="SSF52540">
    <property type="entry name" value="P-loop containing nucleoside triphosphate hydrolases"/>
    <property type="match status" value="1"/>
</dbReference>
<reference evidence="6 7" key="1">
    <citation type="journal article" date="2014" name="PLoS Genet.">
        <title>Phylogenetically driven sequencing of extremely halophilic archaea reveals strategies for static and dynamic osmo-response.</title>
        <authorList>
            <person name="Becker E.A."/>
            <person name="Seitzer P.M."/>
            <person name="Tritt A."/>
            <person name="Larsen D."/>
            <person name="Krusor M."/>
            <person name="Yao A.I."/>
            <person name="Wu D."/>
            <person name="Madern D."/>
            <person name="Eisen J.A."/>
            <person name="Darling A.E."/>
            <person name="Facciotti M.T."/>
        </authorList>
    </citation>
    <scope>NUCLEOTIDE SEQUENCE [LARGE SCALE GENOMIC DNA]</scope>
    <source>
        <strain evidence="6 7">ATCC 33799</strain>
    </source>
</reference>
<gene>
    <name evidence="6" type="ORF">C435_16125</name>
</gene>
<evidence type="ECO:0000256" key="1">
    <source>
        <dbReference type="ARBA" id="ARBA00006184"/>
    </source>
</evidence>
<comment type="similarity">
    <text evidence="1">Belongs to the CDC6/cdc18 family.</text>
</comment>
<dbReference type="InterPro" id="IPR003593">
    <property type="entry name" value="AAA+_ATPase"/>
</dbReference>
<accession>M0K079</accession>
<dbReference type="GO" id="GO:0005524">
    <property type="term" value="F:ATP binding"/>
    <property type="evidence" value="ECO:0007669"/>
    <property type="project" value="UniProtKB-KW"/>
</dbReference>
<dbReference type="InterPro" id="IPR027417">
    <property type="entry name" value="P-loop_NTPase"/>
</dbReference>
<keyword evidence="2" id="KW-0235">DNA replication</keyword>